<accession>A0ACC1PR07</accession>
<sequence length="310" mass="34756">MTRLDGISAFIYPSKQSNMTSQTAKVSLPVELLYQVVDNTANPTDLLNLSCACSTLDAITRKVPLRLYLVDAQFHLDRSERMAASMNGKLIQPATGEERQASLPSLIHLVRTCNDMEHLVAVIKIFQKVFHKSAMAFPGFPTPLEAAIVAGRLDAVRVLHELGCHSVMEFAELRPQLAQIETSYRRLSIEADELRRSLSPPGTIIMPTRQIRDGRLRFYRPYVLALLHCQPAVALYLYNSQKAVFGFQYYFWWAAIQTKCKEVAIALLPDLRQNGRHVDVPSFQNDALNWAVSINSHELVDAVSDNCVGA</sequence>
<gene>
    <name evidence="1" type="ORF">NUW58_g211</name>
</gene>
<reference evidence="1" key="1">
    <citation type="submission" date="2022-10" db="EMBL/GenBank/DDBJ databases">
        <title>Genome Sequence of Xylaria curta.</title>
        <authorList>
            <person name="Buettner E."/>
        </authorList>
    </citation>
    <scope>NUCLEOTIDE SEQUENCE</scope>
    <source>
        <strain evidence="1">Babe10</strain>
    </source>
</reference>
<proteinExistence type="predicted"/>
<comment type="caution">
    <text evidence="1">The sequence shown here is derived from an EMBL/GenBank/DDBJ whole genome shotgun (WGS) entry which is preliminary data.</text>
</comment>
<evidence type="ECO:0000313" key="1">
    <source>
        <dbReference type="EMBL" id="KAJ2998772.1"/>
    </source>
</evidence>
<name>A0ACC1PR07_9PEZI</name>
<organism evidence="1 2">
    <name type="scientific">Xylaria curta</name>
    <dbReference type="NCBI Taxonomy" id="42375"/>
    <lineage>
        <taxon>Eukaryota</taxon>
        <taxon>Fungi</taxon>
        <taxon>Dikarya</taxon>
        <taxon>Ascomycota</taxon>
        <taxon>Pezizomycotina</taxon>
        <taxon>Sordariomycetes</taxon>
        <taxon>Xylariomycetidae</taxon>
        <taxon>Xylariales</taxon>
        <taxon>Xylariaceae</taxon>
        <taxon>Xylaria</taxon>
    </lineage>
</organism>
<dbReference type="Proteomes" id="UP001143856">
    <property type="component" value="Unassembled WGS sequence"/>
</dbReference>
<dbReference type="EMBL" id="JAPDGR010000017">
    <property type="protein sequence ID" value="KAJ2998772.1"/>
    <property type="molecule type" value="Genomic_DNA"/>
</dbReference>
<protein>
    <submittedName>
        <fullName evidence="1">Uncharacterized protein</fullName>
    </submittedName>
</protein>
<evidence type="ECO:0000313" key="2">
    <source>
        <dbReference type="Proteomes" id="UP001143856"/>
    </source>
</evidence>
<keyword evidence="2" id="KW-1185">Reference proteome</keyword>